<evidence type="ECO:0000313" key="2">
    <source>
        <dbReference type="Proteomes" id="UP000237947"/>
    </source>
</evidence>
<dbReference type="EMBL" id="CP027226">
    <property type="protein sequence ID" value="AVM42039.1"/>
    <property type="molecule type" value="Genomic_DNA"/>
</dbReference>
<name>A0A2S0KM07_9FIRM</name>
<sequence>MDYFICDFCSLVMGQGDLVYEINGKTACEFCASKMKKKSNGLFGSLFSSGNLFEDDGSFINDNGDRDF</sequence>
<proteinExistence type="predicted"/>
<gene>
    <name evidence="1" type="ORF">C5Q98_01790</name>
</gene>
<dbReference type="AlphaFoldDB" id="A0A2S0KM07"/>
<protein>
    <submittedName>
        <fullName evidence="1">Uncharacterized protein</fullName>
    </submittedName>
</protein>
<accession>A0A2S0KM07</accession>
<dbReference type="KEGG" id="fsa:C5Q98_01790"/>
<evidence type="ECO:0000313" key="1">
    <source>
        <dbReference type="EMBL" id="AVM42039.1"/>
    </source>
</evidence>
<dbReference type="Proteomes" id="UP000237947">
    <property type="component" value="Chromosome"/>
</dbReference>
<keyword evidence="2" id="KW-1185">Reference proteome</keyword>
<organism evidence="1 2">
    <name type="scientific">Fastidiosipila sanguinis</name>
    <dbReference type="NCBI Taxonomy" id="236753"/>
    <lineage>
        <taxon>Bacteria</taxon>
        <taxon>Bacillati</taxon>
        <taxon>Bacillota</taxon>
        <taxon>Clostridia</taxon>
        <taxon>Eubacteriales</taxon>
        <taxon>Oscillospiraceae</taxon>
        <taxon>Fastidiosipila</taxon>
    </lineage>
</organism>
<reference evidence="2" key="1">
    <citation type="submission" date="2018-02" db="EMBL/GenBank/DDBJ databases">
        <authorList>
            <person name="Holder M.E."/>
            <person name="Ajami N.J."/>
            <person name="Petrosino J.F."/>
        </authorList>
    </citation>
    <scope>NUCLEOTIDE SEQUENCE [LARGE SCALE GENOMIC DNA]</scope>
    <source>
        <strain evidence="2">CCUG 47711</strain>
    </source>
</reference>
<dbReference type="RefSeq" id="WP_106012025.1">
    <property type="nucleotide sequence ID" value="NZ_CP027226.1"/>
</dbReference>